<accession>A0ABR2W0B6</accession>
<dbReference type="EMBL" id="JASJQH010007227">
    <property type="protein sequence ID" value="KAK9712264.1"/>
    <property type="molecule type" value="Genomic_DNA"/>
</dbReference>
<reference evidence="1 2" key="1">
    <citation type="submission" date="2023-04" db="EMBL/GenBank/DDBJ databases">
        <title>Genome of Basidiobolus ranarum AG-B5.</title>
        <authorList>
            <person name="Stajich J.E."/>
            <person name="Carter-House D."/>
            <person name="Gryganskyi A."/>
        </authorList>
    </citation>
    <scope>NUCLEOTIDE SEQUENCE [LARGE SCALE GENOMIC DNA]</scope>
    <source>
        <strain evidence="1 2">AG-B5</strain>
    </source>
</reference>
<evidence type="ECO:0000313" key="1">
    <source>
        <dbReference type="EMBL" id="KAK9712264.1"/>
    </source>
</evidence>
<organism evidence="1 2">
    <name type="scientific">Basidiobolus ranarum</name>
    <dbReference type="NCBI Taxonomy" id="34480"/>
    <lineage>
        <taxon>Eukaryota</taxon>
        <taxon>Fungi</taxon>
        <taxon>Fungi incertae sedis</taxon>
        <taxon>Zoopagomycota</taxon>
        <taxon>Entomophthoromycotina</taxon>
        <taxon>Basidiobolomycetes</taxon>
        <taxon>Basidiobolales</taxon>
        <taxon>Basidiobolaceae</taxon>
        <taxon>Basidiobolus</taxon>
    </lineage>
</organism>
<keyword evidence="2" id="KW-1185">Reference proteome</keyword>
<proteinExistence type="predicted"/>
<name>A0ABR2W0B6_9FUNG</name>
<protein>
    <submittedName>
        <fullName evidence="1">Uncharacterized protein</fullName>
    </submittedName>
</protein>
<comment type="caution">
    <text evidence="1">The sequence shown here is derived from an EMBL/GenBank/DDBJ whole genome shotgun (WGS) entry which is preliminary data.</text>
</comment>
<gene>
    <name evidence="1" type="ORF">K7432_007258</name>
</gene>
<evidence type="ECO:0000313" key="2">
    <source>
        <dbReference type="Proteomes" id="UP001479436"/>
    </source>
</evidence>
<dbReference type="Proteomes" id="UP001479436">
    <property type="component" value="Unassembled WGS sequence"/>
</dbReference>
<sequence>MKGVQVVKYAKEDWRPHFDKDRGLQSSSFQYISDSTELRFFHQIMISVTIRAKALNTLPALSLSSLGIFGVGWFGSTVLTQQLKDSKAHSKASNSQDLGTYVWW</sequence>